<accession>I3XFD8</accession>
<dbReference type="Proteomes" id="UP000006180">
    <property type="component" value="Chromosome"/>
</dbReference>
<dbReference type="PATRIC" id="fig|1185652.3.peg.6326"/>
<evidence type="ECO:0000313" key="2">
    <source>
        <dbReference type="Proteomes" id="UP000006180"/>
    </source>
</evidence>
<proteinExistence type="predicted"/>
<name>I3XFD8_SINF2</name>
<protein>
    <submittedName>
        <fullName evidence="1">Uncharacterized protein</fullName>
    </submittedName>
</protein>
<evidence type="ECO:0000313" key="1">
    <source>
        <dbReference type="EMBL" id="AFL54594.1"/>
    </source>
</evidence>
<sequence>MGHDVLPLTIRLGGGQGSSAAWGLNEDRRCCGLPNIKSKRGHPPPRRKCAPPCSKVCRGSLSLTDDTKTIMGTG</sequence>
<dbReference type="HOGENOM" id="CLU_2685859_0_0_5"/>
<reference evidence="1 2" key="1">
    <citation type="journal article" date="2012" name="J. Bacteriol.">
        <title>Complete genome sequence of the broad-host-range strain Sinorhizobium fredii USDA257.</title>
        <authorList>
            <person name="Schuldes J."/>
            <person name="Rodriguez Orbegoso M."/>
            <person name="Schmeisser C."/>
            <person name="Krishnan H.B."/>
            <person name="Daniel R."/>
            <person name="Streit W.R."/>
        </authorList>
    </citation>
    <scope>NUCLEOTIDE SEQUENCE [LARGE SCALE GENOMIC DNA]</scope>
    <source>
        <strain evidence="1 2">USDA 257</strain>
    </source>
</reference>
<dbReference type="EMBL" id="CP003563">
    <property type="protein sequence ID" value="AFL54594.1"/>
    <property type="molecule type" value="Genomic_DNA"/>
</dbReference>
<organism evidence="1 2">
    <name type="scientific">Sinorhizobium fredii (strain USDA 257)</name>
    <dbReference type="NCBI Taxonomy" id="1185652"/>
    <lineage>
        <taxon>Bacteria</taxon>
        <taxon>Pseudomonadati</taxon>
        <taxon>Pseudomonadota</taxon>
        <taxon>Alphaproteobacteria</taxon>
        <taxon>Hyphomicrobiales</taxon>
        <taxon>Rhizobiaceae</taxon>
        <taxon>Sinorhizobium/Ensifer group</taxon>
        <taxon>Sinorhizobium</taxon>
    </lineage>
</organism>
<dbReference type="AlphaFoldDB" id="I3XFD8"/>
<gene>
    <name evidence="1" type="ORF">USDA257_c60940</name>
</gene>
<dbReference type="KEGG" id="sfd:USDA257_c60940"/>